<organism evidence="2 3">
    <name type="scientific">Diplogelasinospora grovesii</name>
    <dbReference type="NCBI Taxonomy" id="303347"/>
    <lineage>
        <taxon>Eukaryota</taxon>
        <taxon>Fungi</taxon>
        <taxon>Dikarya</taxon>
        <taxon>Ascomycota</taxon>
        <taxon>Pezizomycotina</taxon>
        <taxon>Sordariomycetes</taxon>
        <taxon>Sordariomycetidae</taxon>
        <taxon>Sordariales</taxon>
        <taxon>Diplogelasinosporaceae</taxon>
        <taxon>Diplogelasinospora</taxon>
    </lineage>
</organism>
<reference evidence="3" key="1">
    <citation type="journal article" date="2023" name="Mol. Phylogenet. Evol.">
        <title>Genome-scale phylogeny and comparative genomics of the fungal order Sordariales.</title>
        <authorList>
            <person name="Hensen N."/>
            <person name="Bonometti L."/>
            <person name="Westerberg I."/>
            <person name="Brannstrom I.O."/>
            <person name="Guillou S."/>
            <person name="Cros-Aarteil S."/>
            <person name="Calhoun S."/>
            <person name="Haridas S."/>
            <person name="Kuo A."/>
            <person name="Mondo S."/>
            <person name="Pangilinan J."/>
            <person name="Riley R."/>
            <person name="LaButti K."/>
            <person name="Andreopoulos B."/>
            <person name="Lipzen A."/>
            <person name="Chen C."/>
            <person name="Yan M."/>
            <person name="Daum C."/>
            <person name="Ng V."/>
            <person name="Clum A."/>
            <person name="Steindorff A."/>
            <person name="Ohm R.A."/>
            <person name="Martin F."/>
            <person name="Silar P."/>
            <person name="Natvig D.O."/>
            <person name="Lalanne C."/>
            <person name="Gautier V."/>
            <person name="Ament-Velasquez S.L."/>
            <person name="Kruys A."/>
            <person name="Hutchinson M.I."/>
            <person name="Powell A.J."/>
            <person name="Barry K."/>
            <person name="Miller A.N."/>
            <person name="Grigoriev I.V."/>
            <person name="Debuchy R."/>
            <person name="Gladieux P."/>
            <person name="Hiltunen Thoren M."/>
            <person name="Johannesson H."/>
        </authorList>
    </citation>
    <scope>NUCLEOTIDE SEQUENCE [LARGE SCALE GENOMIC DNA]</scope>
    <source>
        <strain evidence="3">CBS 340.73</strain>
    </source>
</reference>
<dbReference type="EMBL" id="MU853919">
    <property type="protein sequence ID" value="KAK3935533.1"/>
    <property type="molecule type" value="Genomic_DNA"/>
</dbReference>
<dbReference type="Proteomes" id="UP001303473">
    <property type="component" value="Unassembled WGS sequence"/>
</dbReference>
<evidence type="ECO:0000256" key="1">
    <source>
        <dbReference type="SAM" id="SignalP"/>
    </source>
</evidence>
<evidence type="ECO:0000313" key="3">
    <source>
        <dbReference type="Proteomes" id="UP001303473"/>
    </source>
</evidence>
<keyword evidence="3" id="KW-1185">Reference proteome</keyword>
<proteinExistence type="predicted"/>
<feature type="chain" id="PRO_5043024840" evidence="1">
    <location>
        <begin position="20"/>
        <end position="167"/>
    </location>
</feature>
<dbReference type="AlphaFoldDB" id="A0AAN6MZQ3"/>
<gene>
    <name evidence="2" type="ORF">QBC46DRAFT_422135</name>
</gene>
<keyword evidence="1" id="KW-0732">Signal</keyword>
<sequence>MKFLLATAAAIFAASGVMAQSSTACAAEYIVTTCLGTQQGRLASCNTNDYVCQCQAYGDIHITCFNNCPNDPRQHDYAGQKQIFCGYASQFPSSTTKAVAAATGSASTTLATADATATTASGSATGSSTATGSAASASATKTNNAADLGMKAGSVLAAVAGVVVAVL</sequence>
<name>A0AAN6MZQ3_9PEZI</name>
<protein>
    <submittedName>
        <fullName evidence="2">CFEM domain-containing protein</fullName>
    </submittedName>
</protein>
<comment type="caution">
    <text evidence="2">The sequence shown here is derived from an EMBL/GenBank/DDBJ whole genome shotgun (WGS) entry which is preliminary data.</text>
</comment>
<feature type="signal peptide" evidence="1">
    <location>
        <begin position="1"/>
        <end position="19"/>
    </location>
</feature>
<accession>A0AAN6MZQ3</accession>
<evidence type="ECO:0000313" key="2">
    <source>
        <dbReference type="EMBL" id="KAK3935533.1"/>
    </source>
</evidence>
<dbReference type="PROSITE" id="PS51257">
    <property type="entry name" value="PROKAR_LIPOPROTEIN"/>
    <property type="match status" value="1"/>
</dbReference>